<gene>
    <name evidence="1" type="ORF">B7C42_07771</name>
</gene>
<evidence type="ECO:0000313" key="2">
    <source>
        <dbReference type="Proteomes" id="UP000215506"/>
    </source>
</evidence>
<protein>
    <submittedName>
        <fullName evidence="1">Uncharacterized protein</fullName>
    </submittedName>
</protein>
<organism evidence="1 2">
    <name type="scientific">Nocardia cerradoensis</name>
    <dbReference type="NCBI Taxonomy" id="85688"/>
    <lineage>
        <taxon>Bacteria</taxon>
        <taxon>Bacillati</taxon>
        <taxon>Actinomycetota</taxon>
        <taxon>Actinomycetes</taxon>
        <taxon>Mycobacteriales</taxon>
        <taxon>Nocardiaceae</taxon>
        <taxon>Nocardia</taxon>
    </lineage>
</organism>
<dbReference type="AlphaFoldDB" id="A0A231GU43"/>
<dbReference type="Proteomes" id="UP000215506">
    <property type="component" value="Unassembled WGS sequence"/>
</dbReference>
<sequence>MTIALKVLLQNQRLHEHSAFSAEYKRHAAALGMDRNAAVPPTKGQYYKWLAGTLTSVPRGHHCRVLESMFPGWTAEDLFSTTDMVGDRLKRLSRNSFGRGQLADAVAAALQARDISVTGWGSARLPVTVGTGAPQLPDAVGDFDEADLPPDARRIGKKLAALAQVLRLSPTETVQLAGLVGNVVELELRIEVHIDGDGNSRLVYTHDVFNMSGEPLTRVARQLWFEHAAPNGLRIEPLRRDHRQVSIDRTHNAGPTMAKFSCQVSPAIQPGETGVISYTCTGGQFIDAFYWRQDILRYTRHFTIVMRQAGGHRLLTCTGEQVQPNGLITSATEDLLWDYDGDDIVVTLTRDYLRPNESVTLRWEIDRDQATA</sequence>
<dbReference type="RefSeq" id="WP_094028317.1">
    <property type="nucleotide sequence ID" value="NZ_NGAF01000039.1"/>
</dbReference>
<dbReference type="EMBL" id="NGAF01000039">
    <property type="protein sequence ID" value="OXR40147.1"/>
    <property type="molecule type" value="Genomic_DNA"/>
</dbReference>
<accession>A0A231GU43</accession>
<evidence type="ECO:0000313" key="1">
    <source>
        <dbReference type="EMBL" id="OXR40147.1"/>
    </source>
</evidence>
<name>A0A231GU43_9NOCA</name>
<comment type="caution">
    <text evidence="1">The sequence shown here is derived from an EMBL/GenBank/DDBJ whole genome shotgun (WGS) entry which is preliminary data.</text>
</comment>
<proteinExistence type="predicted"/>
<keyword evidence="2" id="KW-1185">Reference proteome</keyword>
<reference evidence="1 2" key="1">
    <citation type="submission" date="2017-07" db="EMBL/GenBank/DDBJ databases">
        <title>First draft Genome Sequence of Nocardia cerradoensis isolated from human infection.</title>
        <authorList>
            <person name="Carrasco G."/>
        </authorList>
    </citation>
    <scope>NUCLEOTIDE SEQUENCE [LARGE SCALE GENOMIC DNA]</scope>
    <source>
        <strain evidence="1 2">CNM20130759</strain>
    </source>
</reference>